<feature type="transmembrane region" description="Helical" evidence="8">
    <location>
        <begin position="275"/>
        <end position="296"/>
    </location>
</feature>
<dbReference type="Pfam" id="PF01594">
    <property type="entry name" value="AI-2E_transport"/>
    <property type="match status" value="1"/>
</dbReference>
<evidence type="ECO:0000313" key="10">
    <source>
        <dbReference type="Proteomes" id="UP000325797"/>
    </source>
</evidence>
<dbReference type="EMBL" id="CP042582">
    <property type="protein sequence ID" value="QEX22931.1"/>
    <property type="molecule type" value="Genomic_DNA"/>
</dbReference>
<evidence type="ECO:0000256" key="1">
    <source>
        <dbReference type="ARBA" id="ARBA00004651"/>
    </source>
</evidence>
<comment type="similarity">
    <text evidence="2">Belongs to the autoinducer-2 exporter (AI-2E) (TC 2.A.86) family.</text>
</comment>
<keyword evidence="4" id="KW-1003">Cell membrane</keyword>
<feature type="transmembrane region" description="Helical" evidence="8">
    <location>
        <begin position="308"/>
        <end position="341"/>
    </location>
</feature>
<dbReference type="InterPro" id="IPR002549">
    <property type="entry name" value="AI-2E-like"/>
</dbReference>
<dbReference type="GO" id="GO:0005886">
    <property type="term" value="C:plasma membrane"/>
    <property type="evidence" value="ECO:0007669"/>
    <property type="project" value="UniProtKB-SubCell"/>
</dbReference>
<reference evidence="9 10" key="1">
    <citation type="submission" date="2019-08" db="EMBL/GenBank/DDBJ databases">
        <title>Hyperibacter terrae gen. nov., sp. nov. and Hyperibacter viscosus sp. nov., two new members in the family Rhodospirillaceae isolated from the rhizosphere of Hypericum perforatum.</title>
        <authorList>
            <person name="Noviana Z."/>
        </authorList>
    </citation>
    <scope>NUCLEOTIDE SEQUENCE [LARGE SCALE GENOMIC DNA]</scope>
    <source>
        <strain evidence="9 10">R5959</strain>
    </source>
</reference>
<sequence>MSIPKPDLTRLTLAILFIAGMIAASFWILAPFLPATIWAATLVVATWPIMRRVQARLWNSRALAVTVMTIAILLVFVMPFWLAIDTIVKNSEQIAHWGEFVTTMQMPPPPAWLGDVPLVGHRAVEIWLKIGDASSQELLQRIRPYAVTATQWFVGAVGSFGMVLLQFLLTLAVSAIMFTKGEGAADMVVRFARRLAGERGVESARLAAQAIRGVALGVVVTALVQTAIGGLGLVITGVPFAPILCALMFMFCIAQIGPGLVVIPAVIWMYVSNDAGWATVLAVFGILAISLDNVLRPLLIKKGAHLPLLLVLVGVIGGLIAFGLIGIFIGPTVLAVAYTLLQAWVAEGDAMEARPTVTSDPPPP</sequence>
<keyword evidence="6 8" id="KW-1133">Transmembrane helix</keyword>
<dbReference type="KEGG" id="hadh:FRZ61_28650"/>
<protein>
    <submittedName>
        <fullName evidence="9">Membrane protein</fullName>
    </submittedName>
</protein>
<evidence type="ECO:0000256" key="7">
    <source>
        <dbReference type="ARBA" id="ARBA00023136"/>
    </source>
</evidence>
<evidence type="ECO:0000256" key="2">
    <source>
        <dbReference type="ARBA" id="ARBA00009773"/>
    </source>
</evidence>
<feature type="transmembrane region" description="Helical" evidence="8">
    <location>
        <begin position="214"/>
        <end position="235"/>
    </location>
</feature>
<organism evidence="9 10">
    <name type="scientific">Hypericibacter adhaerens</name>
    <dbReference type="NCBI Taxonomy" id="2602016"/>
    <lineage>
        <taxon>Bacteria</taxon>
        <taxon>Pseudomonadati</taxon>
        <taxon>Pseudomonadota</taxon>
        <taxon>Alphaproteobacteria</taxon>
        <taxon>Rhodospirillales</taxon>
        <taxon>Dongiaceae</taxon>
        <taxon>Hypericibacter</taxon>
    </lineage>
</organism>
<keyword evidence="10" id="KW-1185">Reference proteome</keyword>
<dbReference type="RefSeq" id="WP_225308811.1">
    <property type="nucleotide sequence ID" value="NZ_CP042582.1"/>
</dbReference>
<evidence type="ECO:0000256" key="8">
    <source>
        <dbReference type="SAM" id="Phobius"/>
    </source>
</evidence>
<comment type="subcellular location">
    <subcellularLocation>
        <location evidence="1">Cell membrane</location>
        <topology evidence="1">Multi-pass membrane protein</topology>
    </subcellularLocation>
</comment>
<gene>
    <name evidence="9" type="ORF">FRZ61_28650</name>
</gene>
<evidence type="ECO:0000256" key="3">
    <source>
        <dbReference type="ARBA" id="ARBA00022448"/>
    </source>
</evidence>
<evidence type="ECO:0000256" key="5">
    <source>
        <dbReference type="ARBA" id="ARBA00022692"/>
    </source>
</evidence>
<keyword evidence="3" id="KW-0813">Transport</keyword>
<feature type="transmembrane region" description="Helical" evidence="8">
    <location>
        <begin position="152"/>
        <end position="178"/>
    </location>
</feature>
<feature type="transmembrane region" description="Helical" evidence="8">
    <location>
        <begin position="241"/>
        <end position="268"/>
    </location>
</feature>
<evidence type="ECO:0000313" key="9">
    <source>
        <dbReference type="EMBL" id="QEX22931.1"/>
    </source>
</evidence>
<feature type="transmembrane region" description="Helical" evidence="8">
    <location>
        <begin position="62"/>
        <end position="84"/>
    </location>
</feature>
<evidence type="ECO:0000256" key="6">
    <source>
        <dbReference type="ARBA" id="ARBA00022989"/>
    </source>
</evidence>
<dbReference type="AlphaFoldDB" id="A0A5J6MZW6"/>
<keyword evidence="7 8" id="KW-0472">Membrane</keyword>
<proteinExistence type="inferred from homology"/>
<evidence type="ECO:0000256" key="4">
    <source>
        <dbReference type="ARBA" id="ARBA00022475"/>
    </source>
</evidence>
<accession>A0A5J6MZW6</accession>
<dbReference type="PANTHER" id="PTHR21716">
    <property type="entry name" value="TRANSMEMBRANE PROTEIN"/>
    <property type="match status" value="1"/>
</dbReference>
<name>A0A5J6MZW6_9PROT</name>
<dbReference type="NCBIfam" id="NF008216">
    <property type="entry name" value="PRK10983.1"/>
    <property type="match status" value="1"/>
</dbReference>
<dbReference type="PANTHER" id="PTHR21716:SF67">
    <property type="entry name" value="TRANSPORT PROTEIN YDIK-RELATED"/>
    <property type="match status" value="1"/>
</dbReference>
<feature type="transmembrane region" description="Helical" evidence="8">
    <location>
        <begin position="35"/>
        <end position="50"/>
    </location>
</feature>
<dbReference type="Proteomes" id="UP000325797">
    <property type="component" value="Chromosome"/>
</dbReference>
<keyword evidence="5 8" id="KW-0812">Transmembrane</keyword>